<feature type="transmembrane region" description="Helical" evidence="1">
    <location>
        <begin position="27"/>
        <end position="52"/>
    </location>
</feature>
<name>A0A2U1QIE7_ARTAN</name>
<dbReference type="OrthoDB" id="2014825at2759"/>
<evidence type="ECO:0000313" key="3">
    <source>
        <dbReference type="Proteomes" id="UP000245207"/>
    </source>
</evidence>
<sequence length="576" mass="66537">MEGNGKSLERIVSLKALQMGSSFSCQICVIGFLCGVCLTSLFLAALTSFASFQFPPPNSTSYFINAFTGRECDSKPQAVEKMVITENFLEIQTVNDPVNSIHSAWTAMLNKSNTGEGLFTQNILTDNSQLHKPPHLENCKIMNEANQILDKRIENEKLPPWTMWKGFLNNYPLSTKDKQQGYNSHQVTSKDAYPPWIKGSDEENYPLTREVQRDIWVHQHPMNCRDPSVRFLVTDWERIPGFGMGAQFAGMCGLLAIAINEKRVLVTNYYNRADHDGCKGASRSSWSCYFFPETSQECRDRAFELMNDKQARENGIITTKENYTTKHIWTGSIPRLWGSPWSYMQPTTEVNGTLIGYHRKMDRRWWRAQALRYLMRFQTEYTCGLLNVARHSAFGWEAAELVHSTRISEYIEEKTQDSKSDIEEYVWSNHEPWIPRPLLSVHVRMGDKACEMKVVQFKEYMRLANRIRHRFPHLKHIWLSTEMQEVIDKTKLYANWKFHYSNVRRQVGNITMAVYEASLGRETSTNYPLVNFLMATEADFFIGALGSTWCFLIDGMRNTGGKVMAGYLSVNKDRFW</sequence>
<dbReference type="Gene3D" id="3.40.50.11350">
    <property type="match status" value="1"/>
</dbReference>
<dbReference type="GO" id="GO:0046921">
    <property type="term" value="F:alpha-(1-&gt;6)-fucosyltransferase activity"/>
    <property type="evidence" value="ECO:0007669"/>
    <property type="project" value="TreeGrafter"/>
</dbReference>
<accession>A0A2U1QIE7</accession>
<gene>
    <name evidence="2" type="ORF">CTI12_AA026290</name>
</gene>
<proteinExistence type="predicted"/>
<keyword evidence="1" id="KW-1133">Transmembrane helix</keyword>
<protein>
    <recommendedName>
        <fullName evidence="4">Alpha-(1,6)-fucosyltransferase</fullName>
    </recommendedName>
</protein>
<dbReference type="PANTHER" id="PTHR13132">
    <property type="entry name" value="ALPHA- 1,6 -FUCOSYLTRANSFERASE"/>
    <property type="match status" value="1"/>
</dbReference>
<comment type="caution">
    <text evidence="2">The sequence shown here is derived from an EMBL/GenBank/DDBJ whole genome shotgun (WGS) entry which is preliminary data.</text>
</comment>
<keyword evidence="1" id="KW-0812">Transmembrane</keyword>
<dbReference type="EMBL" id="PKPP01000103">
    <property type="protein sequence ID" value="PWA97753.1"/>
    <property type="molecule type" value="Genomic_DNA"/>
</dbReference>
<organism evidence="2 3">
    <name type="scientific">Artemisia annua</name>
    <name type="common">Sweet wormwood</name>
    <dbReference type="NCBI Taxonomy" id="35608"/>
    <lineage>
        <taxon>Eukaryota</taxon>
        <taxon>Viridiplantae</taxon>
        <taxon>Streptophyta</taxon>
        <taxon>Embryophyta</taxon>
        <taxon>Tracheophyta</taxon>
        <taxon>Spermatophyta</taxon>
        <taxon>Magnoliopsida</taxon>
        <taxon>eudicotyledons</taxon>
        <taxon>Gunneridae</taxon>
        <taxon>Pentapetalae</taxon>
        <taxon>asterids</taxon>
        <taxon>campanulids</taxon>
        <taxon>Asterales</taxon>
        <taxon>Asteraceae</taxon>
        <taxon>Asteroideae</taxon>
        <taxon>Anthemideae</taxon>
        <taxon>Artemisiinae</taxon>
        <taxon>Artemisia</taxon>
    </lineage>
</organism>
<dbReference type="Proteomes" id="UP000245207">
    <property type="component" value="Unassembled WGS sequence"/>
</dbReference>
<dbReference type="GO" id="GO:0006487">
    <property type="term" value="P:protein N-linked glycosylation"/>
    <property type="evidence" value="ECO:0007669"/>
    <property type="project" value="TreeGrafter"/>
</dbReference>
<evidence type="ECO:0008006" key="4">
    <source>
        <dbReference type="Google" id="ProtNLM"/>
    </source>
</evidence>
<dbReference type="AlphaFoldDB" id="A0A2U1QIE7"/>
<dbReference type="STRING" id="35608.A0A2U1QIE7"/>
<evidence type="ECO:0000313" key="2">
    <source>
        <dbReference type="EMBL" id="PWA97753.1"/>
    </source>
</evidence>
<dbReference type="FunFam" id="3.40.50.11350:FF:000008">
    <property type="entry name" value="Alpha-(1,6)-fucosyltransferase"/>
    <property type="match status" value="1"/>
</dbReference>
<keyword evidence="3" id="KW-1185">Reference proteome</keyword>
<keyword evidence="1" id="KW-0472">Membrane</keyword>
<dbReference type="PANTHER" id="PTHR13132:SF29">
    <property type="entry name" value="ALPHA-(1,6)-FUCOSYLTRANSFERASE"/>
    <property type="match status" value="1"/>
</dbReference>
<evidence type="ECO:0000256" key="1">
    <source>
        <dbReference type="SAM" id="Phobius"/>
    </source>
</evidence>
<reference evidence="2 3" key="1">
    <citation type="journal article" date="2018" name="Mol. Plant">
        <title>The genome of Artemisia annua provides insight into the evolution of Asteraceae family and artemisinin biosynthesis.</title>
        <authorList>
            <person name="Shen Q."/>
            <person name="Zhang L."/>
            <person name="Liao Z."/>
            <person name="Wang S."/>
            <person name="Yan T."/>
            <person name="Shi P."/>
            <person name="Liu M."/>
            <person name="Fu X."/>
            <person name="Pan Q."/>
            <person name="Wang Y."/>
            <person name="Lv Z."/>
            <person name="Lu X."/>
            <person name="Zhang F."/>
            <person name="Jiang W."/>
            <person name="Ma Y."/>
            <person name="Chen M."/>
            <person name="Hao X."/>
            <person name="Li L."/>
            <person name="Tang Y."/>
            <person name="Lv G."/>
            <person name="Zhou Y."/>
            <person name="Sun X."/>
            <person name="Brodelius P.E."/>
            <person name="Rose J.K.C."/>
            <person name="Tang K."/>
        </authorList>
    </citation>
    <scope>NUCLEOTIDE SEQUENCE [LARGE SCALE GENOMIC DNA]</scope>
    <source>
        <strain evidence="3">cv. Huhao1</strain>
        <tissue evidence="2">Leaf</tissue>
    </source>
</reference>